<dbReference type="Pfam" id="PF14432">
    <property type="entry name" value="DYW_deaminase"/>
    <property type="match status" value="1"/>
</dbReference>
<dbReference type="AlphaFoldDB" id="A0AAV9C6M9"/>
<dbReference type="Proteomes" id="UP001180020">
    <property type="component" value="Unassembled WGS sequence"/>
</dbReference>
<evidence type="ECO:0000313" key="5">
    <source>
        <dbReference type="Proteomes" id="UP001180020"/>
    </source>
</evidence>
<dbReference type="InterPro" id="IPR046960">
    <property type="entry name" value="PPR_At4g14850-like_plant"/>
</dbReference>
<dbReference type="PANTHER" id="PTHR47926">
    <property type="entry name" value="PENTATRICOPEPTIDE REPEAT-CONTAINING PROTEIN"/>
    <property type="match status" value="1"/>
</dbReference>
<dbReference type="InterPro" id="IPR032867">
    <property type="entry name" value="DYW_dom"/>
</dbReference>
<keyword evidence="5" id="KW-1185">Reference proteome</keyword>
<accession>A0AAV9C6M9</accession>
<evidence type="ECO:0000256" key="1">
    <source>
        <dbReference type="ARBA" id="ARBA00022737"/>
    </source>
</evidence>
<name>A0AAV9C6M9_ACOCL</name>
<reference evidence="4" key="2">
    <citation type="submission" date="2023-06" db="EMBL/GenBank/DDBJ databases">
        <authorList>
            <person name="Ma L."/>
            <person name="Liu K.-W."/>
            <person name="Li Z."/>
            <person name="Hsiao Y.-Y."/>
            <person name="Qi Y."/>
            <person name="Fu T."/>
            <person name="Tang G."/>
            <person name="Zhang D."/>
            <person name="Sun W.-H."/>
            <person name="Liu D.-K."/>
            <person name="Li Y."/>
            <person name="Chen G.-Z."/>
            <person name="Liu X.-D."/>
            <person name="Liao X.-Y."/>
            <person name="Jiang Y.-T."/>
            <person name="Yu X."/>
            <person name="Hao Y."/>
            <person name="Huang J."/>
            <person name="Zhao X.-W."/>
            <person name="Ke S."/>
            <person name="Chen Y.-Y."/>
            <person name="Wu W.-L."/>
            <person name="Hsu J.-L."/>
            <person name="Lin Y.-F."/>
            <person name="Huang M.-D."/>
            <person name="Li C.-Y."/>
            <person name="Huang L."/>
            <person name="Wang Z.-W."/>
            <person name="Zhao X."/>
            <person name="Zhong W.-Y."/>
            <person name="Peng D.-H."/>
            <person name="Ahmad S."/>
            <person name="Lan S."/>
            <person name="Zhang J.-S."/>
            <person name="Tsai W.-C."/>
            <person name="Van De Peer Y."/>
            <person name="Liu Z.-J."/>
        </authorList>
    </citation>
    <scope>NUCLEOTIDE SEQUENCE</scope>
    <source>
        <strain evidence="4">CP</strain>
        <tissue evidence="4">Leaves</tissue>
    </source>
</reference>
<dbReference type="PROSITE" id="PS51375">
    <property type="entry name" value="PPR"/>
    <property type="match status" value="1"/>
</dbReference>
<reference evidence="4" key="1">
    <citation type="journal article" date="2023" name="Nat. Commun.">
        <title>Diploid and tetraploid genomes of Acorus and the evolution of monocots.</title>
        <authorList>
            <person name="Ma L."/>
            <person name="Liu K.W."/>
            <person name="Li Z."/>
            <person name="Hsiao Y.Y."/>
            <person name="Qi Y."/>
            <person name="Fu T."/>
            <person name="Tang G.D."/>
            <person name="Zhang D."/>
            <person name="Sun W.H."/>
            <person name="Liu D.K."/>
            <person name="Li Y."/>
            <person name="Chen G.Z."/>
            <person name="Liu X.D."/>
            <person name="Liao X.Y."/>
            <person name="Jiang Y.T."/>
            <person name="Yu X."/>
            <person name="Hao Y."/>
            <person name="Huang J."/>
            <person name="Zhao X.W."/>
            <person name="Ke S."/>
            <person name="Chen Y.Y."/>
            <person name="Wu W.L."/>
            <person name="Hsu J.L."/>
            <person name="Lin Y.F."/>
            <person name="Huang M.D."/>
            <person name="Li C.Y."/>
            <person name="Huang L."/>
            <person name="Wang Z.W."/>
            <person name="Zhao X."/>
            <person name="Zhong W.Y."/>
            <person name="Peng D.H."/>
            <person name="Ahmad S."/>
            <person name="Lan S."/>
            <person name="Zhang J.S."/>
            <person name="Tsai W.C."/>
            <person name="Van de Peer Y."/>
            <person name="Liu Z.J."/>
        </authorList>
    </citation>
    <scope>NUCLEOTIDE SEQUENCE</scope>
    <source>
        <strain evidence="4">CP</strain>
    </source>
</reference>
<sequence length="334" mass="36588">MKARSLLYNAIIRASMEKGSPGKFLLDYKALLQSNTARPDHRTFTYVLKACKALSNTLIAADTHARIVKSGYESEPSLAASLFSVYMFFGRLVEARSLFDSMLQSDPNPTFANLMIAAYLRSGAFEDAYRVFSKAPSRDLVSWNSMIGGGVKNGRLKEAIGLFRRMLDAGHAPDGITFSTILSACARAGAIKHGEWVHNLMGGKCIAANFILDAALIDMYSKCGSIEYAKKIFDEKLAVAFAVMKTAPGTEVRVSKNLRTCVDCHWWMKSVSAAVGRVIVVRDRVRFHRFEKGLCSCGDYCAASAKPHMNSTSLHQASPLLNLSTPGDLLLLHA</sequence>
<organism evidence="4 5">
    <name type="scientific">Acorus calamus</name>
    <name type="common">Sweet flag</name>
    <dbReference type="NCBI Taxonomy" id="4465"/>
    <lineage>
        <taxon>Eukaryota</taxon>
        <taxon>Viridiplantae</taxon>
        <taxon>Streptophyta</taxon>
        <taxon>Embryophyta</taxon>
        <taxon>Tracheophyta</taxon>
        <taxon>Spermatophyta</taxon>
        <taxon>Magnoliopsida</taxon>
        <taxon>Liliopsida</taxon>
        <taxon>Acoraceae</taxon>
        <taxon>Acorus</taxon>
    </lineage>
</organism>
<gene>
    <name evidence="4" type="primary">PCMP-H59</name>
    <name evidence="4" type="ORF">QJS10_CPB21g00246</name>
</gene>
<dbReference type="PANTHER" id="PTHR47926:SF360">
    <property type="entry name" value="PENTATRICOPEPTIDE REPEAT-CONTAINING PROTEIN"/>
    <property type="match status" value="1"/>
</dbReference>
<dbReference type="NCBIfam" id="TIGR00756">
    <property type="entry name" value="PPR"/>
    <property type="match status" value="1"/>
</dbReference>
<dbReference type="GO" id="GO:0008270">
    <property type="term" value="F:zinc ion binding"/>
    <property type="evidence" value="ECO:0007669"/>
    <property type="project" value="InterPro"/>
</dbReference>
<dbReference type="Pfam" id="PF01535">
    <property type="entry name" value="PPR"/>
    <property type="match status" value="2"/>
</dbReference>
<dbReference type="InterPro" id="IPR011990">
    <property type="entry name" value="TPR-like_helical_dom_sf"/>
</dbReference>
<dbReference type="Gene3D" id="1.25.40.10">
    <property type="entry name" value="Tetratricopeptide repeat domain"/>
    <property type="match status" value="2"/>
</dbReference>
<evidence type="ECO:0000313" key="4">
    <source>
        <dbReference type="EMBL" id="KAK1283928.1"/>
    </source>
</evidence>
<dbReference type="GO" id="GO:0009451">
    <property type="term" value="P:RNA modification"/>
    <property type="evidence" value="ECO:0007669"/>
    <property type="project" value="InterPro"/>
</dbReference>
<keyword evidence="1" id="KW-0677">Repeat</keyword>
<dbReference type="GO" id="GO:0003723">
    <property type="term" value="F:RNA binding"/>
    <property type="evidence" value="ECO:0007669"/>
    <property type="project" value="InterPro"/>
</dbReference>
<dbReference type="EMBL" id="JAUJYO010000021">
    <property type="protein sequence ID" value="KAK1283928.1"/>
    <property type="molecule type" value="Genomic_DNA"/>
</dbReference>
<feature type="domain" description="DYW" evidence="3">
    <location>
        <begin position="234"/>
        <end position="300"/>
    </location>
</feature>
<feature type="repeat" description="PPR" evidence="2">
    <location>
        <begin position="139"/>
        <end position="173"/>
    </location>
</feature>
<dbReference type="InterPro" id="IPR002885">
    <property type="entry name" value="PPR_rpt"/>
</dbReference>
<protein>
    <submittedName>
        <fullName evidence="4">Pentatricopeptide repeat-containing protein</fullName>
    </submittedName>
</protein>
<comment type="caution">
    <text evidence="4">The sequence shown here is derived from an EMBL/GenBank/DDBJ whole genome shotgun (WGS) entry which is preliminary data.</text>
</comment>
<evidence type="ECO:0000256" key="2">
    <source>
        <dbReference type="PROSITE-ProRule" id="PRU00708"/>
    </source>
</evidence>
<proteinExistence type="predicted"/>
<dbReference type="Pfam" id="PF13041">
    <property type="entry name" value="PPR_2"/>
    <property type="match status" value="1"/>
</dbReference>
<evidence type="ECO:0000259" key="3">
    <source>
        <dbReference type="Pfam" id="PF14432"/>
    </source>
</evidence>